<reference evidence="1 2" key="1">
    <citation type="journal article" date="2015" name="Sci. Rep.">
        <title>The power of single molecule real-time sequencing technology in the de novo assembly of a eukaryotic genome.</title>
        <authorList>
            <person name="Sakai H."/>
            <person name="Naito K."/>
            <person name="Ogiso-Tanaka E."/>
            <person name="Takahashi Y."/>
            <person name="Iseki K."/>
            <person name="Muto C."/>
            <person name="Satou K."/>
            <person name="Teruya K."/>
            <person name="Shiroma A."/>
            <person name="Shimoji M."/>
            <person name="Hirano T."/>
            <person name="Itoh T."/>
            <person name="Kaga A."/>
            <person name="Tomooka N."/>
        </authorList>
    </citation>
    <scope>NUCLEOTIDE SEQUENCE [LARGE SCALE GENOMIC DNA]</scope>
    <source>
        <strain evidence="2">cv. Shumari</strain>
    </source>
</reference>
<organism evidence="1 2">
    <name type="scientific">Vigna angularis var. angularis</name>
    <dbReference type="NCBI Taxonomy" id="157739"/>
    <lineage>
        <taxon>Eukaryota</taxon>
        <taxon>Viridiplantae</taxon>
        <taxon>Streptophyta</taxon>
        <taxon>Embryophyta</taxon>
        <taxon>Tracheophyta</taxon>
        <taxon>Spermatophyta</taxon>
        <taxon>Magnoliopsida</taxon>
        <taxon>eudicotyledons</taxon>
        <taxon>Gunneridae</taxon>
        <taxon>Pentapetalae</taxon>
        <taxon>rosids</taxon>
        <taxon>fabids</taxon>
        <taxon>Fabales</taxon>
        <taxon>Fabaceae</taxon>
        <taxon>Papilionoideae</taxon>
        <taxon>50 kb inversion clade</taxon>
        <taxon>NPAAA clade</taxon>
        <taxon>indigoferoid/millettioid clade</taxon>
        <taxon>Phaseoleae</taxon>
        <taxon>Vigna</taxon>
    </lineage>
</organism>
<protein>
    <submittedName>
        <fullName evidence="1">Uncharacterized protein</fullName>
    </submittedName>
</protein>
<dbReference type="EMBL" id="AP015038">
    <property type="protein sequence ID" value="BAT87986.1"/>
    <property type="molecule type" value="Genomic_DNA"/>
</dbReference>
<sequence length="84" mass="9086">MLRERRCATRASLRGVPKSSAAAMILAGRVGSAAMGDNRIEGFFGGVHSLHLHTLSAETQIIFPTLISYVIRKKGLPLYLVCCV</sequence>
<proteinExistence type="predicted"/>
<dbReference type="Proteomes" id="UP000291084">
    <property type="component" value="Chromosome 5"/>
</dbReference>
<gene>
    <name evidence="1" type="primary">Vigan.05G141100</name>
    <name evidence="1" type="ORF">VIGAN_05141100</name>
</gene>
<evidence type="ECO:0000313" key="2">
    <source>
        <dbReference type="Proteomes" id="UP000291084"/>
    </source>
</evidence>
<keyword evidence="2" id="KW-1185">Reference proteome</keyword>
<name>A0A0S3S579_PHAAN</name>
<evidence type="ECO:0000313" key="1">
    <source>
        <dbReference type="EMBL" id="BAT87986.1"/>
    </source>
</evidence>
<accession>A0A0S3S579</accession>
<dbReference type="AlphaFoldDB" id="A0A0S3S579"/>